<dbReference type="GO" id="GO:0004553">
    <property type="term" value="F:hydrolase activity, hydrolyzing O-glycosyl compounds"/>
    <property type="evidence" value="ECO:0007669"/>
    <property type="project" value="InterPro"/>
</dbReference>
<evidence type="ECO:0000313" key="1">
    <source>
        <dbReference type="EMBL" id="GAG00762.1"/>
    </source>
</evidence>
<dbReference type="InterPro" id="IPR002105">
    <property type="entry name" value="Dockerin_1_rpt"/>
</dbReference>
<evidence type="ECO:0008006" key="2">
    <source>
        <dbReference type="Google" id="ProtNLM"/>
    </source>
</evidence>
<dbReference type="Gene3D" id="1.10.1330.10">
    <property type="entry name" value="Dockerin domain"/>
    <property type="match status" value="1"/>
</dbReference>
<dbReference type="AlphaFoldDB" id="X0UN87"/>
<reference evidence="1" key="1">
    <citation type="journal article" date="2014" name="Front. Microbiol.">
        <title>High frequency of phylogenetically diverse reductive dehalogenase-homologous genes in deep subseafloor sedimentary metagenomes.</title>
        <authorList>
            <person name="Kawai M."/>
            <person name="Futagami T."/>
            <person name="Toyoda A."/>
            <person name="Takaki Y."/>
            <person name="Nishi S."/>
            <person name="Hori S."/>
            <person name="Arai W."/>
            <person name="Tsubouchi T."/>
            <person name="Morono Y."/>
            <person name="Uchiyama I."/>
            <person name="Ito T."/>
            <person name="Fujiyama A."/>
            <person name="Inagaki F."/>
            <person name="Takami H."/>
        </authorList>
    </citation>
    <scope>NUCLEOTIDE SEQUENCE</scope>
    <source>
        <strain evidence="1">Expedition CK06-06</strain>
    </source>
</reference>
<comment type="caution">
    <text evidence="1">The sequence shown here is derived from an EMBL/GenBank/DDBJ whole genome shotgun (WGS) entry which is preliminary data.</text>
</comment>
<dbReference type="PROSITE" id="PS00018">
    <property type="entry name" value="EF_HAND_1"/>
    <property type="match status" value="1"/>
</dbReference>
<gene>
    <name evidence="1" type="ORF">S01H1_39731</name>
</gene>
<accession>X0UN87</accession>
<proteinExistence type="predicted"/>
<dbReference type="SUPFAM" id="SSF63446">
    <property type="entry name" value="Type I dockerin domain"/>
    <property type="match status" value="1"/>
</dbReference>
<dbReference type="GO" id="GO:0000272">
    <property type="term" value="P:polysaccharide catabolic process"/>
    <property type="evidence" value="ECO:0007669"/>
    <property type="project" value="InterPro"/>
</dbReference>
<dbReference type="InterPro" id="IPR018247">
    <property type="entry name" value="EF_Hand_1_Ca_BS"/>
</dbReference>
<sequence length="109" mass="11496">MAELNECECITAGPDGYTDLTLKFKTQDIVEELVKTQGEPAQGDVLTLALEGALYDGTLIEGADCVVVAGKVPKPIHAKISDVNGDGVVNMLDFVMLAGNWLESAAVDD</sequence>
<protein>
    <recommendedName>
        <fullName evidence="2">Dockerin domain-containing protein</fullName>
    </recommendedName>
</protein>
<dbReference type="InterPro" id="IPR036439">
    <property type="entry name" value="Dockerin_dom_sf"/>
</dbReference>
<dbReference type="EMBL" id="BARS01025106">
    <property type="protein sequence ID" value="GAG00762.1"/>
    <property type="molecule type" value="Genomic_DNA"/>
</dbReference>
<organism evidence="1">
    <name type="scientific">marine sediment metagenome</name>
    <dbReference type="NCBI Taxonomy" id="412755"/>
    <lineage>
        <taxon>unclassified sequences</taxon>
        <taxon>metagenomes</taxon>
        <taxon>ecological metagenomes</taxon>
    </lineage>
</organism>
<dbReference type="Pfam" id="PF00404">
    <property type="entry name" value="Dockerin_1"/>
    <property type="match status" value="1"/>
</dbReference>
<name>X0UN87_9ZZZZ</name>